<comment type="caution">
    <text evidence="1">The sequence shown here is derived from an EMBL/GenBank/DDBJ whole genome shotgun (WGS) entry which is preliminary data.</text>
</comment>
<sequence length="300" mass="33539">MMSSLSSLATPYFPTGDLFDIKKENLSILGVNSNSCHFKAYIGGVPSHKNGRLIATGAFPIGKTGYVEQNLPTNWKKVDVHKQGLITEEGGYKQIFAIRSCEVGPDKAATIETILNLLQETSLNHVLLLGISVDGFGGTHGMKRHNLAWVVSRQQVEMECYPGCTLVVMNKETRRLSKMPEEVTKELSPFFIEKRALEEIMKEKIETVNGKAKYVSSDLKPMWSDLDVNYHVNNVKYVKWILERVAVKVWWQCLSQQEDCSGSSSRVLTAVMERHGSGGGQQWKDMVVVEAGPTLRFSKP</sequence>
<gene>
    <name evidence="1" type="ORF">Vadar_001069</name>
</gene>
<dbReference type="Proteomes" id="UP000828048">
    <property type="component" value="Chromosome 2"/>
</dbReference>
<name>A0ACB7WWY6_9ERIC</name>
<keyword evidence="2" id="KW-1185">Reference proteome</keyword>
<evidence type="ECO:0000313" key="2">
    <source>
        <dbReference type="Proteomes" id="UP000828048"/>
    </source>
</evidence>
<dbReference type="EMBL" id="CM037152">
    <property type="protein sequence ID" value="KAH7832886.1"/>
    <property type="molecule type" value="Genomic_DNA"/>
</dbReference>
<protein>
    <submittedName>
        <fullName evidence="1">Uncharacterized protein</fullName>
    </submittedName>
</protein>
<organism evidence="1 2">
    <name type="scientific">Vaccinium darrowii</name>
    <dbReference type="NCBI Taxonomy" id="229202"/>
    <lineage>
        <taxon>Eukaryota</taxon>
        <taxon>Viridiplantae</taxon>
        <taxon>Streptophyta</taxon>
        <taxon>Embryophyta</taxon>
        <taxon>Tracheophyta</taxon>
        <taxon>Spermatophyta</taxon>
        <taxon>Magnoliopsida</taxon>
        <taxon>eudicotyledons</taxon>
        <taxon>Gunneridae</taxon>
        <taxon>Pentapetalae</taxon>
        <taxon>asterids</taxon>
        <taxon>Ericales</taxon>
        <taxon>Ericaceae</taxon>
        <taxon>Vaccinioideae</taxon>
        <taxon>Vaccinieae</taxon>
        <taxon>Vaccinium</taxon>
    </lineage>
</organism>
<evidence type="ECO:0000313" key="1">
    <source>
        <dbReference type="EMBL" id="KAH7832886.1"/>
    </source>
</evidence>
<accession>A0ACB7WWY6</accession>
<reference evidence="1 2" key="1">
    <citation type="journal article" date="2021" name="Hortic Res">
        <title>High-quality reference genome and annotation aids understanding of berry development for evergreen blueberry (Vaccinium darrowii).</title>
        <authorList>
            <person name="Yu J."/>
            <person name="Hulse-Kemp A.M."/>
            <person name="Babiker E."/>
            <person name="Staton M."/>
        </authorList>
    </citation>
    <scope>NUCLEOTIDE SEQUENCE [LARGE SCALE GENOMIC DNA]</scope>
    <source>
        <strain evidence="2">cv. NJ 8807/NJ 8810</strain>
        <tissue evidence="1">Young leaf</tissue>
    </source>
</reference>
<proteinExistence type="predicted"/>